<evidence type="ECO:0000256" key="2">
    <source>
        <dbReference type="ARBA" id="ARBA00022786"/>
    </source>
</evidence>
<feature type="domain" description="F-box" evidence="3">
    <location>
        <begin position="226"/>
        <end position="272"/>
    </location>
</feature>
<dbReference type="PROSITE" id="PS50181">
    <property type="entry name" value="FBOX"/>
    <property type="match status" value="1"/>
</dbReference>
<dbReference type="InterPro" id="IPR036047">
    <property type="entry name" value="F-box-like_dom_sf"/>
</dbReference>
<keyword evidence="1" id="KW-0433">Leucine-rich repeat</keyword>
<dbReference type="CDD" id="cd22124">
    <property type="entry name" value="F-box_FBXL13"/>
    <property type="match status" value="1"/>
</dbReference>
<dbReference type="Pfam" id="PF25372">
    <property type="entry name" value="DUF7885"/>
    <property type="match status" value="2"/>
</dbReference>
<dbReference type="FunFam" id="3.80.10.10:FF:001152">
    <property type="entry name" value="F-box and leucine rich repeat protein 13"/>
    <property type="match status" value="1"/>
</dbReference>
<dbReference type="InterPro" id="IPR006553">
    <property type="entry name" value="Leu-rich_rpt_Cys-con_subtyp"/>
</dbReference>
<dbReference type="SUPFAM" id="SSF81383">
    <property type="entry name" value="F-box domain"/>
    <property type="match status" value="1"/>
</dbReference>
<dbReference type="GO" id="GO:0031146">
    <property type="term" value="P:SCF-dependent proteasomal ubiquitin-dependent protein catabolic process"/>
    <property type="evidence" value="ECO:0007669"/>
    <property type="project" value="TreeGrafter"/>
</dbReference>
<evidence type="ECO:0000313" key="5">
    <source>
        <dbReference type="Proteomes" id="UP001230051"/>
    </source>
</evidence>
<reference evidence="4" key="1">
    <citation type="submission" date="2022-02" db="EMBL/GenBank/DDBJ databases">
        <title>Atlantic sturgeon de novo genome assembly.</title>
        <authorList>
            <person name="Stock M."/>
            <person name="Klopp C."/>
            <person name="Guiguen Y."/>
            <person name="Cabau C."/>
            <person name="Parinello H."/>
            <person name="Santidrian Yebra-Pimentel E."/>
            <person name="Kuhl H."/>
            <person name="Dirks R.P."/>
            <person name="Guessner J."/>
            <person name="Wuertz S."/>
            <person name="Du K."/>
            <person name="Schartl M."/>
        </authorList>
    </citation>
    <scope>NUCLEOTIDE SEQUENCE</scope>
    <source>
        <strain evidence="4">STURGEONOMICS-FGT-2020</strain>
        <tissue evidence="4">Whole blood</tissue>
    </source>
</reference>
<dbReference type="Gene3D" id="3.80.10.10">
    <property type="entry name" value="Ribonuclease Inhibitor"/>
    <property type="match status" value="3"/>
</dbReference>
<dbReference type="PANTHER" id="PTHR13318">
    <property type="entry name" value="PARTNER OF PAIRED, ISOFORM B-RELATED"/>
    <property type="match status" value="1"/>
</dbReference>
<accession>A0AAD8G784</accession>
<dbReference type="EMBL" id="JAGXEW010000010">
    <property type="protein sequence ID" value="KAK1167074.1"/>
    <property type="molecule type" value="Genomic_DNA"/>
</dbReference>
<dbReference type="AlphaFoldDB" id="A0AAD8G784"/>
<dbReference type="GO" id="GO:0019005">
    <property type="term" value="C:SCF ubiquitin ligase complex"/>
    <property type="evidence" value="ECO:0007669"/>
    <property type="project" value="TreeGrafter"/>
</dbReference>
<dbReference type="SUPFAM" id="SSF52047">
    <property type="entry name" value="RNI-like"/>
    <property type="match status" value="2"/>
</dbReference>
<organism evidence="4 5">
    <name type="scientific">Acipenser oxyrinchus oxyrinchus</name>
    <dbReference type="NCBI Taxonomy" id="40147"/>
    <lineage>
        <taxon>Eukaryota</taxon>
        <taxon>Metazoa</taxon>
        <taxon>Chordata</taxon>
        <taxon>Craniata</taxon>
        <taxon>Vertebrata</taxon>
        <taxon>Euteleostomi</taxon>
        <taxon>Actinopterygii</taxon>
        <taxon>Chondrostei</taxon>
        <taxon>Acipenseriformes</taxon>
        <taxon>Acipenseridae</taxon>
        <taxon>Acipenser</taxon>
    </lineage>
</organism>
<evidence type="ECO:0000256" key="1">
    <source>
        <dbReference type="ARBA" id="ARBA00022614"/>
    </source>
</evidence>
<name>A0AAD8G784_ACIOX</name>
<protein>
    <submittedName>
        <fullName evidence="4">Dynein regulatory complex subunit 6 isoform X1</fullName>
    </submittedName>
</protein>
<dbReference type="SMART" id="SM00256">
    <property type="entry name" value="FBOX"/>
    <property type="match status" value="1"/>
</dbReference>
<dbReference type="InterPro" id="IPR001810">
    <property type="entry name" value="F-box_dom"/>
</dbReference>
<evidence type="ECO:0000259" key="3">
    <source>
        <dbReference type="PROSITE" id="PS50181"/>
    </source>
</evidence>
<dbReference type="InterPro" id="IPR057207">
    <property type="entry name" value="FBXL15_LRR"/>
</dbReference>
<keyword evidence="2" id="KW-0833">Ubl conjugation pathway</keyword>
<keyword evidence="5" id="KW-1185">Reference proteome</keyword>
<gene>
    <name evidence="4" type="primary">Fbxl13</name>
    <name evidence="4" type="ORF">AOXY_G11729</name>
</gene>
<dbReference type="Pfam" id="PF12937">
    <property type="entry name" value="F-box-like"/>
    <property type="match status" value="1"/>
</dbReference>
<dbReference type="FunFam" id="3.80.10.10:FF:000134">
    <property type="entry name" value="F-box and leucine rich repeat protein 13"/>
    <property type="match status" value="1"/>
</dbReference>
<proteinExistence type="predicted"/>
<sequence>MTSLQFADPALKNYIIRNSLPEIYESLLTGLCYMCPADPLKFLEEKIKEMLEKGHLGIASDTFIDETHKVQLPVTKRTGMHLQQLFGFEEDLMVSSHLYEAAFSFYQSSLMRMCFDAWVKFISMKREQEIELTEKMNMAEQHFARTLLKMTLLKWNEWQKFRKKEKAEAVEKIQAVFHTHLCKQVFKSWQELVQDSKKKKDYFEHLNRGQVDHDLGEINTATEESKDDISMLPKRAALKIFSFLDIADLARCAQVCQSWKIISHSSSLWSTIDFSPVKNMMGDGTAVNLLQKYRPYVIHLNFRRSSFLQWPSFKCISECRNLQDLNLSECASINDEIMRLILEGCPALLYLNLSYTNVTNGTLRMLSRCCLNLQYLSLAYCRKFTDKGLQYLATGKGCHKLIYLDLSGCTQMSVDGFKNIAVGCSELQHLEINDMPTLTDRCILAIVSECQNLQTVSLQDSTHLSDSAFKALADAAKLTKIKIRGNNRMTDASWKSFCKSSPSLCHIYAADCQKITDISLKAIGSLKNLTVLNVADCIRLSDPGIKYLVEGPSAGKLREVNLTNCVRVSDMSLLRISQRCLKLTYLSLCYCEHLTDSGLELLAGLPSLTSLDLTGTNIQDQGLASLGTNTGIKKLTLSECLWITDLGIQKLCQKSRDLEHLDISHCLSLTDKTIKSLAFYCQTLTSLSIAGCPKMTDLYMQYLTGVCQYLHELDISGCVHITDKTTKYLQNSCKQLRVLNMLYCKNITRQAALKVTARVQCWEYSNEDPPAWFGYDSLGSISDSIPQENQEQD</sequence>
<dbReference type="Pfam" id="PF13516">
    <property type="entry name" value="LRR_6"/>
    <property type="match status" value="1"/>
</dbReference>
<dbReference type="SMART" id="SM00367">
    <property type="entry name" value="LRR_CC"/>
    <property type="match status" value="16"/>
</dbReference>
<comment type="caution">
    <text evidence="4">The sequence shown here is derived from an EMBL/GenBank/DDBJ whole genome shotgun (WGS) entry which is preliminary data.</text>
</comment>
<dbReference type="Proteomes" id="UP001230051">
    <property type="component" value="Unassembled WGS sequence"/>
</dbReference>
<dbReference type="CDD" id="cd22977">
    <property type="entry name" value="DD_FBXL13"/>
    <property type="match status" value="1"/>
</dbReference>
<evidence type="ECO:0000313" key="4">
    <source>
        <dbReference type="EMBL" id="KAK1167074.1"/>
    </source>
</evidence>
<dbReference type="InterPro" id="IPR001611">
    <property type="entry name" value="Leu-rich_rpt"/>
</dbReference>
<dbReference type="InterPro" id="IPR032675">
    <property type="entry name" value="LRR_dom_sf"/>
</dbReference>